<accession>A0A398AZB9</accession>
<protein>
    <recommendedName>
        <fullName evidence="4">DUF2325 domain-containing protein</fullName>
    </recommendedName>
</protein>
<gene>
    <name evidence="2" type="ORF">D1970_17785</name>
</gene>
<name>A0A398AZB9_9BACI</name>
<evidence type="ECO:0000313" key="2">
    <source>
        <dbReference type="EMBL" id="RID82831.1"/>
    </source>
</evidence>
<dbReference type="AlphaFoldDB" id="A0A398AZB9"/>
<keyword evidence="3" id="KW-1185">Reference proteome</keyword>
<dbReference type="OrthoDB" id="1625520at2"/>
<evidence type="ECO:0000256" key="1">
    <source>
        <dbReference type="SAM" id="Coils"/>
    </source>
</evidence>
<proteinExistence type="predicted"/>
<organism evidence="2 3">
    <name type="scientific">Mesobacillus zeae</name>
    <dbReference type="NCBI Taxonomy" id="1917180"/>
    <lineage>
        <taxon>Bacteria</taxon>
        <taxon>Bacillati</taxon>
        <taxon>Bacillota</taxon>
        <taxon>Bacilli</taxon>
        <taxon>Bacillales</taxon>
        <taxon>Bacillaceae</taxon>
        <taxon>Mesobacillus</taxon>
    </lineage>
</organism>
<comment type="caution">
    <text evidence="2">The sequence shown here is derived from an EMBL/GenBank/DDBJ whole genome shotgun (WGS) entry which is preliminary data.</text>
</comment>
<keyword evidence="1" id="KW-0175">Coiled coil</keyword>
<dbReference type="Proteomes" id="UP000265816">
    <property type="component" value="Unassembled WGS sequence"/>
</dbReference>
<dbReference type="EMBL" id="QWVT01000031">
    <property type="protein sequence ID" value="RID82831.1"/>
    <property type="molecule type" value="Genomic_DNA"/>
</dbReference>
<dbReference type="RefSeq" id="WP_119114212.1">
    <property type="nucleotide sequence ID" value="NZ_CBCSEO010000020.1"/>
</dbReference>
<evidence type="ECO:0008006" key="4">
    <source>
        <dbReference type="Google" id="ProtNLM"/>
    </source>
</evidence>
<evidence type="ECO:0000313" key="3">
    <source>
        <dbReference type="Proteomes" id="UP000265816"/>
    </source>
</evidence>
<feature type="coiled-coil region" evidence="1">
    <location>
        <begin position="359"/>
        <end position="393"/>
    </location>
</feature>
<reference evidence="2 3" key="1">
    <citation type="submission" date="2018-08" db="EMBL/GenBank/DDBJ databases">
        <title>Bacillus jemisoniae sp. nov., Bacillus chryseoplanitiae sp. nov., Bacillus resnikiae sp. nov., and Bacillus frankliniae sp. nov., isolated from Viking spacecraft and associated surfaces.</title>
        <authorList>
            <person name="Seuylemezian A."/>
            <person name="Vaishampayan P."/>
        </authorList>
    </citation>
    <scope>NUCLEOTIDE SEQUENCE [LARGE SCALE GENOMIC DNA]</scope>
    <source>
        <strain evidence="2 3">JJ-247</strain>
    </source>
</reference>
<sequence length="521" mass="62216">MTNLIEIQKLETAKVHQFLCIALGCNTFIHPLIDELYSKDEWDYYEAFQKCEWKNKPLFSMYTTKSEEKIRQVAGIVAWSYQSKQFAQVDQLIKKGYKYVYQYMQQHINIDFEHFMRSFAKRQKKNIVKEIELIYQNIVLWYLCVRENKPFNQTNVAWKSFLEVLNTSINETEVQNSLFSKKVRDQHTKEIDELYKEFNIPKNQRFDSLGFLLEYLISSSIRKIYETTPGCPTKKAEEQVFQDSPAKYIGAIGGWLKTLKIHELDATEQVPLTKTDLDNIFLELLYAKKYNHITNEEQALFFITCLYMKCMSSHYEQTKQLYLDQSKQDYYLAMKLKESRIHEQEAMLIQRQREWHFSNEQKEREIEGLSKNLREAHSKIRQLEQQITNMEDYSDEVHALRNYIHLEEQNDSHFKSAPSMKTMTEYIQSKRLLIFGGAPIWQQKLKTLFPNIEFVDVTEVNRDISKIQRVDAVFINTKVFSHAFYKKIIKELSKTDTPLYYLNGQSNMEKITEEIYRWLTE</sequence>